<dbReference type="Proteomes" id="UP000308707">
    <property type="component" value="Unassembled WGS sequence"/>
</dbReference>
<feature type="chain" id="PRO_5020255271" evidence="2">
    <location>
        <begin position="29"/>
        <end position="180"/>
    </location>
</feature>
<evidence type="ECO:0000313" key="5">
    <source>
        <dbReference type="Proteomes" id="UP000308707"/>
    </source>
</evidence>
<dbReference type="PROSITE" id="PS51257">
    <property type="entry name" value="PROKAR_LIPOPROTEIN"/>
    <property type="match status" value="1"/>
</dbReference>
<evidence type="ECO:0000256" key="1">
    <source>
        <dbReference type="SAM" id="MobiDB-lite"/>
    </source>
</evidence>
<reference evidence="4 5" key="1">
    <citation type="submission" date="2019-04" db="EMBL/GenBank/DDBJ databases">
        <title>Reference strain of H23.</title>
        <authorList>
            <person name="Luo X."/>
        </authorList>
    </citation>
    <scope>NUCLEOTIDE SEQUENCE [LARGE SCALE GENOMIC DNA]</scope>
    <source>
        <strain evidence="4 5">H23</strain>
    </source>
</reference>
<feature type="region of interest" description="Disordered" evidence="1">
    <location>
        <begin position="39"/>
        <end position="70"/>
    </location>
</feature>
<keyword evidence="2" id="KW-0732">Signal</keyword>
<name>A0A4U5JTV4_9GAMM</name>
<feature type="signal peptide" evidence="2">
    <location>
        <begin position="1"/>
        <end position="28"/>
    </location>
</feature>
<evidence type="ECO:0000256" key="2">
    <source>
        <dbReference type="SAM" id="SignalP"/>
    </source>
</evidence>
<organism evidence="4 5">
    <name type="scientific">Luteimonas gilva</name>
    <dbReference type="NCBI Taxonomy" id="2572684"/>
    <lineage>
        <taxon>Bacteria</taxon>
        <taxon>Pseudomonadati</taxon>
        <taxon>Pseudomonadota</taxon>
        <taxon>Gammaproteobacteria</taxon>
        <taxon>Lysobacterales</taxon>
        <taxon>Lysobacteraceae</taxon>
        <taxon>Luteimonas</taxon>
    </lineage>
</organism>
<keyword evidence="5" id="KW-1185">Reference proteome</keyword>
<gene>
    <name evidence="4" type="ORF">FCE95_02850</name>
</gene>
<proteinExistence type="predicted"/>
<dbReference type="AlphaFoldDB" id="A0A4U5JTV4"/>
<dbReference type="OrthoDB" id="7068596at2"/>
<dbReference type="InterPro" id="IPR025392">
    <property type="entry name" value="DUF4124"/>
</dbReference>
<evidence type="ECO:0000259" key="3">
    <source>
        <dbReference type="Pfam" id="PF13511"/>
    </source>
</evidence>
<protein>
    <submittedName>
        <fullName evidence="4">DUF4124 domain-containing protein</fullName>
    </submittedName>
</protein>
<dbReference type="Pfam" id="PF13511">
    <property type="entry name" value="DUF4124"/>
    <property type="match status" value="1"/>
</dbReference>
<dbReference type="EMBL" id="SZUA01000001">
    <property type="protein sequence ID" value="TKR33264.1"/>
    <property type="molecule type" value="Genomic_DNA"/>
</dbReference>
<sequence length="180" mass="19584">MMAGVRALRFAPAALLVAAALACTATQAQTTYRWTDAKGNVHYTDSPPPTSAKDARTVGPPDPTAPRDLTKIPRVQPATPKIAAQPAPAVGPPPEPAIADVQKQLEQNREYLRKQRNAKTQKERAIRDAEQCTAWYKSLERVEAAEKQTGPKQPNAAELKDLAQTKAELQRNISALCTRP</sequence>
<accession>A0A4U5JTV4</accession>
<evidence type="ECO:0000313" key="4">
    <source>
        <dbReference type="EMBL" id="TKR33264.1"/>
    </source>
</evidence>
<comment type="caution">
    <text evidence="4">The sequence shown here is derived from an EMBL/GenBank/DDBJ whole genome shotgun (WGS) entry which is preliminary data.</text>
</comment>
<feature type="domain" description="DUF4124" evidence="3">
    <location>
        <begin position="19"/>
        <end position="67"/>
    </location>
</feature>